<dbReference type="RefSeq" id="WP_201359958.1">
    <property type="nucleotide sequence ID" value="NZ_BNJJ01000001.1"/>
</dbReference>
<dbReference type="EMBL" id="BNJJ01000001">
    <property type="protein sequence ID" value="GHO82263.1"/>
    <property type="molecule type" value="Genomic_DNA"/>
</dbReference>
<keyword evidence="4" id="KW-1185">Reference proteome</keyword>
<accession>A0ABQ3VA20</accession>
<gene>
    <name evidence="3" type="ORF">KSZ_02690</name>
</gene>
<feature type="region of interest" description="Disordered" evidence="1">
    <location>
        <begin position="595"/>
        <end position="639"/>
    </location>
</feature>
<feature type="domain" description="TerB N-terminal" evidence="2">
    <location>
        <begin position="655"/>
        <end position="786"/>
    </location>
</feature>
<proteinExistence type="predicted"/>
<dbReference type="Pfam" id="PF13208">
    <property type="entry name" value="TerB_N"/>
    <property type="match status" value="1"/>
</dbReference>
<protein>
    <recommendedName>
        <fullName evidence="2">TerB N-terminal domain-containing protein</fullName>
    </recommendedName>
</protein>
<comment type="caution">
    <text evidence="3">The sequence shown here is derived from an EMBL/GenBank/DDBJ whole genome shotgun (WGS) entry which is preliminary data.</text>
</comment>
<evidence type="ECO:0000313" key="3">
    <source>
        <dbReference type="EMBL" id="GHO82263.1"/>
    </source>
</evidence>
<dbReference type="InterPro" id="IPR025266">
    <property type="entry name" value="TerB_N"/>
</dbReference>
<evidence type="ECO:0000259" key="2">
    <source>
        <dbReference type="Pfam" id="PF13208"/>
    </source>
</evidence>
<sequence>MENIRPSFLSNLFPWLSPVVIKFAVVDGGIEVQFYRGNRLLQDWHSPSLRYALPELLNRWIDDHHISMGPQPYPLVKQLWQNLMPLVSENFIVDASALTGLEEVNQPQDVTLVWTLNSSLVCIEGHFEGADHYLGMGWFQKGEKIWSLSTHPSSAVDSQLKNLIVPVQQTNFLLNMINPSLQPYLPIRVDFQYITDFVLQVTVTDARNGKFALALQCNYPQLLPISQIPLQPMNVLLANRAVIQFPHQALTPVMYGLLLQEPLAVFYGTNVPVFINEQLPILRLYHLISDDMAEKIIQANPIVSIATLRAILSFIRTYENGVGKYIITTTYQYQQHILDMNALLAAYQRNQRFIQQYGIWFEWPHNSYNIFNTIQQQRATKVLYPEEVMGFDTQRIALLNKKPIAHTIQLNGMTPVERGQDVFGQLQYHGIPGGIVDESLGSVTMFINSCENLLRENQRARILWLVPSNKKGSVTRAINDSTVRSYITVASLVTLRDEPVLMLHSWTLVIFQALDQLLDERFLSRPLSLLKWDWALTSVTSKSALSPLIMHTLHLPEKYYEQFCARYLFSLSGNYNSAAMGESVSILNTAQRVSPTMPKSASPSAHKKNEKLYPATSLPPVSDQPEVKGTDMPSKGTPKSDALMKLVPSRLISFWEQARKWKDMSYSRVSLVPHQSSYPIYTDMDEKELQWYFYWRNEVRNDRYPPTDIGYILMHVYETLACIGFTTPAMACTRLRALWTHYRDKFPQLDNYLIPWIADFCVVYKLSFTAMHWYAFLLTVPQCAVDEQLIAEAWLRQGGDWAQMPLAVLYKLAGLDRQSLFYRRNKSNHILEDIHRTSIVGVDDYLRRQKNIPGIISLYDRGSTHAVKREPFKGALTEHTYSSITVLEINAAFNNIEFHRALSGILKYADYLQQKLYQSITEPFTPTIAVIWQAAIESMLISKSLARLRSSMGLIEQQSSTSMLQESRSLLLYLLNKKTSRELKQLHIMHSTDAQSLIEQISVKPASSLLALPDIVPGNVRVQRKELEEKVPESTRRNPKLPSKRPIIELNQKFIVQLHQEAEKLQERLFIVDEEQLQGISTPASPGSQPEMEAKQEVENASIQPDINIQISIEPIQPESEIVREPAQTVSDSTRSAPQMINSIVQLNSEAISKLREESEQLQGRLVIEGEEKQEQSYITSMPDLVVITPVTSNVIDTVADVDEDWRAILQQWQPVHWEIITLLYQGQQVQLPTVEHKARRPISKLIDEVNSPVDEQLGDLLIDPDTRTIFDHLYTTAGSLVNWYISSKGR</sequence>
<evidence type="ECO:0000313" key="4">
    <source>
        <dbReference type="Proteomes" id="UP000635565"/>
    </source>
</evidence>
<organism evidence="3 4">
    <name type="scientific">Dictyobacter formicarum</name>
    <dbReference type="NCBI Taxonomy" id="2778368"/>
    <lineage>
        <taxon>Bacteria</taxon>
        <taxon>Bacillati</taxon>
        <taxon>Chloroflexota</taxon>
        <taxon>Ktedonobacteria</taxon>
        <taxon>Ktedonobacterales</taxon>
        <taxon>Dictyobacteraceae</taxon>
        <taxon>Dictyobacter</taxon>
    </lineage>
</organism>
<dbReference type="Proteomes" id="UP000635565">
    <property type="component" value="Unassembled WGS sequence"/>
</dbReference>
<evidence type="ECO:0000256" key="1">
    <source>
        <dbReference type="SAM" id="MobiDB-lite"/>
    </source>
</evidence>
<reference evidence="3 4" key="1">
    <citation type="journal article" date="2021" name="Int. J. Syst. Evol. Microbiol.">
        <title>Reticulibacter mediterranei gen. nov., sp. nov., within the new family Reticulibacteraceae fam. nov., and Ktedonospora formicarum gen. nov., sp. nov., Ktedonobacter robiniae sp. nov., Dictyobacter formicarum sp. nov. and Dictyobacter arantiisoli sp. nov., belonging to the class Ktedonobacteria.</title>
        <authorList>
            <person name="Yabe S."/>
            <person name="Zheng Y."/>
            <person name="Wang C.M."/>
            <person name="Sakai Y."/>
            <person name="Abe K."/>
            <person name="Yokota A."/>
            <person name="Donadio S."/>
            <person name="Cavaletti L."/>
            <person name="Monciardini P."/>
        </authorList>
    </citation>
    <scope>NUCLEOTIDE SEQUENCE [LARGE SCALE GENOMIC DNA]</scope>
    <source>
        <strain evidence="3 4">SOSP1-9</strain>
    </source>
</reference>
<name>A0ABQ3VA20_9CHLR</name>